<evidence type="ECO:0000313" key="5">
    <source>
        <dbReference type="Proteomes" id="UP001589654"/>
    </source>
</evidence>
<dbReference type="InterPro" id="IPR019734">
    <property type="entry name" value="TPR_rpt"/>
</dbReference>
<accession>A0ABV5J1M9</accession>
<organism evidence="4 5">
    <name type="scientific">Echinicola jeungdonensis</name>
    <dbReference type="NCBI Taxonomy" id="709343"/>
    <lineage>
        <taxon>Bacteria</taxon>
        <taxon>Pseudomonadati</taxon>
        <taxon>Bacteroidota</taxon>
        <taxon>Cytophagia</taxon>
        <taxon>Cytophagales</taxon>
        <taxon>Cyclobacteriaceae</taxon>
        <taxon>Echinicola</taxon>
    </lineage>
</organism>
<keyword evidence="1" id="KW-0802">TPR repeat</keyword>
<feature type="chain" id="PRO_5045572320" evidence="3">
    <location>
        <begin position="20"/>
        <end position="881"/>
    </location>
</feature>
<dbReference type="RefSeq" id="WP_290246973.1">
    <property type="nucleotide sequence ID" value="NZ_JAUFQT010000001.1"/>
</dbReference>
<protein>
    <submittedName>
        <fullName evidence="4">Gliding motility protein</fullName>
    </submittedName>
</protein>
<dbReference type="SUPFAM" id="SSF81901">
    <property type="entry name" value="HCP-like"/>
    <property type="match status" value="1"/>
</dbReference>
<comment type="caution">
    <text evidence="4">The sequence shown here is derived from an EMBL/GenBank/DDBJ whole genome shotgun (WGS) entry which is preliminary data.</text>
</comment>
<dbReference type="EMBL" id="JBHMEW010000008">
    <property type="protein sequence ID" value="MFB9210729.1"/>
    <property type="molecule type" value="Genomic_DNA"/>
</dbReference>
<name>A0ABV5J1M9_9BACT</name>
<feature type="repeat" description="TPR" evidence="1">
    <location>
        <begin position="219"/>
        <end position="252"/>
    </location>
</feature>
<reference evidence="4 5" key="1">
    <citation type="submission" date="2024-09" db="EMBL/GenBank/DDBJ databases">
        <authorList>
            <person name="Sun Q."/>
            <person name="Mori K."/>
        </authorList>
    </citation>
    <scope>NUCLEOTIDE SEQUENCE [LARGE SCALE GENOMIC DNA]</scope>
    <source>
        <strain evidence="4 5">CECT 7682</strain>
    </source>
</reference>
<dbReference type="Proteomes" id="UP001589654">
    <property type="component" value="Unassembled WGS sequence"/>
</dbReference>
<dbReference type="Gene3D" id="1.25.40.10">
    <property type="entry name" value="Tetratricopeptide repeat domain"/>
    <property type="match status" value="2"/>
</dbReference>
<keyword evidence="5" id="KW-1185">Reference proteome</keyword>
<gene>
    <name evidence="4" type="ORF">ACFFUR_02860</name>
</gene>
<dbReference type="InterPro" id="IPR011990">
    <property type="entry name" value="TPR-like_helical_dom_sf"/>
</dbReference>
<evidence type="ECO:0000256" key="2">
    <source>
        <dbReference type="SAM" id="MobiDB-lite"/>
    </source>
</evidence>
<evidence type="ECO:0000256" key="1">
    <source>
        <dbReference type="PROSITE-ProRule" id="PRU00339"/>
    </source>
</evidence>
<proteinExistence type="predicted"/>
<feature type="signal peptide" evidence="3">
    <location>
        <begin position="1"/>
        <end position="19"/>
    </location>
</feature>
<keyword evidence="3" id="KW-0732">Signal</keyword>
<evidence type="ECO:0000313" key="4">
    <source>
        <dbReference type="EMBL" id="MFB9210729.1"/>
    </source>
</evidence>
<sequence length="881" mass="102899">MFIKKNIFIFLILCGLAWACSSQKDTFTNRLYHNITAKFNAYFLAKKKIDEVKSNIKKAYQEDYSQVLPVFYPIDSAVIDSNEELLEEAREMASKAIDWHRISKWVDDSYFLIGKIDYLQAKTDDAINTFKYLNVNSKEDEVRHQALIQLLRIFIDQRKYDDANYVIDFLTKESEINRENKKELYKTLAYYYEVRGERDGLITALEKTLSHTKSQKEKSRIYFILAQLYQREGFDAQAYHYYQESLKGNPPYERTFFSQLFAQQVAELEKSKDFKKVRSYYDDLYKNPKNRDLRDVVLYEKALFELKQGNKKDGIKLLHKAAQEKGSNTKQKGYIYKKLADIYFDQENDYRASKYYLDSAIQYFKPTDKNYNILSEKKETLDQYVEHYETIQNNDSLLNLSQLSPEEQEKIAEDYLSREEARLLEEKEKKSRTKSGNIFDNLLAFGDKGGGDSFYFNNPTAIQQGAVEFTQNWGNRRLEDNWRREASNFPGRGRSSEINDSSPSPGEESESELTAPSLPSKEDLMANIPNSPEAIKKLNQELEIAYFELGKLLFFELKKPLLARENLQQLIHLYPNTERKPEAYYTLFLINQEVNENPKKYVRLLNQEFPDSPYTNSVNNPEKESTSNEANLLAAGFYKKAYQNYKEKNFEKAREIIQSTLKKYPLTSVTDKLLLLEVMIIGKLDSKERYQKKLEQYIQADHAPELTKMARNMLVAISGERLPKENIKADSLLVKDTVQLAQKNEENPELQKSEAETAPYELKKGQTHLFVLALESRGPDMKKNLTGDLESFHSAHFSKSRLRTGNLSFSRDYSIIIISPFPNANKAMEYRETFIEKFKTDALSEEIKKSSFVISIENFQQLNKRKDIPEYDAFFKASYLK</sequence>
<feature type="region of interest" description="Disordered" evidence="2">
    <location>
        <begin position="484"/>
        <end position="526"/>
    </location>
</feature>
<dbReference type="PROSITE" id="PS50005">
    <property type="entry name" value="TPR"/>
    <property type="match status" value="1"/>
</dbReference>
<evidence type="ECO:0000256" key="3">
    <source>
        <dbReference type="SAM" id="SignalP"/>
    </source>
</evidence>